<sequence>MKTRLIFTFFFSLIGILTLAQEEKEVKKTKWKYEPNFMVGLDALNTGVSFFSDRMLYQGFISSRIKENIHAIAEAGFEKNVYQKNGYDAKASGPFVKLGAFYMLAKDPENAFNGFYAGGKAGGAFYNQEYMAIPVRGFGGSTSSVAFPSSSQSSFWLEGTLGGRVQLFESDFYIDVNLQPRYLVYTSKQDNISPMIIPGFGRSSSKFNMGFAWNIAYKF</sequence>
<accession>A0A0N0ZUV9</accession>
<dbReference type="Pfam" id="PF19515">
    <property type="entry name" value="DUF6048"/>
    <property type="match status" value="1"/>
</dbReference>
<dbReference type="RefSeq" id="WP_062702362.1">
    <property type="nucleotide sequence ID" value="NZ_LJOD01000016.1"/>
</dbReference>
<gene>
    <name evidence="1" type="ORF">AOB46_19105</name>
</gene>
<comment type="caution">
    <text evidence="1">The sequence shown here is derived from an EMBL/GenBank/DDBJ whole genome shotgun (WGS) entry which is preliminary data.</text>
</comment>
<dbReference type="InterPro" id="IPR046111">
    <property type="entry name" value="DUF6048"/>
</dbReference>
<evidence type="ECO:0000313" key="1">
    <source>
        <dbReference type="EMBL" id="KPE49628.1"/>
    </source>
</evidence>
<name>A0A0N0ZUV9_CHRID</name>
<reference evidence="2" key="2">
    <citation type="submission" date="2015-09" db="EMBL/GenBank/DDBJ databases">
        <title>Draft genome sequence of a multidrug-resistant Chryseobacterium indologenes isolate from Malaysia.</title>
        <authorList>
            <person name="Yu C.Y."/>
            <person name="Ang G.Y."/>
            <person name="Chan K.-G."/>
        </authorList>
    </citation>
    <scope>NUCLEOTIDE SEQUENCE [LARGE SCALE GENOMIC DNA]</scope>
    <source>
        <strain evidence="2">CI_885</strain>
    </source>
</reference>
<dbReference type="AlphaFoldDB" id="A0A0N0ZUV9"/>
<evidence type="ECO:0008006" key="3">
    <source>
        <dbReference type="Google" id="ProtNLM"/>
    </source>
</evidence>
<dbReference type="Proteomes" id="UP000037953">
    <property type="component" value="Unassembled WGS sequence"/>
</dbReference>
<protein>
    <recommendedName>
        <fullName evidence="3">DUF3575 domain-containing protein</fullName>
    </recommendedName>
</protein>
<organism evidence="1 2">
    <name type="scientific">Chryseobacterium indologenes</name>
    <name type="common">Flavobacterium indologenes</name>
    <dbReference type="NCBI Taxonomy" id="253"/>
    <lineage>
        <taxon>Bacteria</taxon>
        <taxon>Pseudomonadati</taxon>
        <taxon>Bacteroidota</taxon>
        <taxon>Flavobacteriia</taxon>
        <taxon>Flavobacteriales</taxon>
        <taxon>Weeksellaceae</taxon>
        <taxon>Chryseobacterium group</taxon>
        <taxon>Chryseobacterium</taxon>
    </lineage>
</organism>
<dbReference type="PATRIC" id="fig|253.9.peg.1782"/>
<proteinExistence type="predicted"/>
<evidence type="ECO:0000313" key="2">
    <source>
        <dbReference type="Proteomes" id="UP000037953"/>
    </source>
</evidence>
<reference evidence="1 2" key="1">
    <citation type="journal article" date="2015" name="Genom Data">
        <title>Draft genome sequence of a multidrug-resistant Chryseobacterium indologenes isolate from Malaysia.</title>
        <authorList>
            <person name="Yu C.Y."/>
            <person name="Ang G.Y."/>
            <person name="Cheng H.J."/>
            <person name="Cheong Y.M."/>
            <person name="Yin W.F."/>
            <person name="Chan K.G."/>
        </authorList>
    </citation>
    <scope>NUCLEOTIDE SEQUENCE [LARGE SCALE GENOMIC DNA]</scope>
    <source>
        <strain evidence="1 2">CI_885</strain>
    </source>
</reference>
<dbReference type="OrthoDB" id="1431221at2"/>
<dbReference type="EMBL" id="LJOD01000016">
    <property type="protein sequence ID" value="KPE49628.1"/>
    <property type="molecule type" value="Genomic_DNA"/>
</dbReference>